<dbReference type="CDD" id="cd01647">
    <property type="entry name" value="RT_LTR"/>
    <property type="match status" value="1"/>
</dbReference>
<dbReference type="Pfam" id="PF00665">
    <property type="entry name" value="rve"/>
    <property type="match status" value="1"/>
</dbReference>
<dbReference type="InterPro" id="IPR043502">
    <property type="entry name" value="DNA/RNA_pol_sf"/>
</dbReference>
<keyword evidence="2" id="KW-0548">Nucleotidyltransferase</keyword>
<keyword evidence="1" id="KW-0808">Transferase</keyword>
<dbReference type="InterPro" id="IPR050951">
    <property type="entry name" value="Retrovirus_Pol_polyprotein"/>
</dbReference>
<dbReference type="SUPFAM" id="SSF56672">
    <property type="entry name" value="DNA/RNA polymerases"/>
    <property type="match status" value="1"/>
</dbReference>
<evidence type="ECO:0000256" key="6">
    <source>
        <dbReference type="ARBA" id="ARBA00022918"/>
    </source>
</evidence>
<dbReference type="EMBL" id="LSMT01000232">
    <property type="protein sequence ID" value="PFX22695.1"/>
    <property type="molecule type" value="Genomic_DNA"/>
</dbReference>
<reference evidence="9" key="1">
    <citation type="journal article" date="2017" name="bioRxiv">
        <title>Comparative analysis of the genomes of Stylophora pistillata and Acropora digitifera provides evidence for extensive differences between species of corals.</title>
        <authorList>
            <person name="Voolstra C.R."/>
            <person name="Li Y."/>
            <person name="Liew Y.J."/>
            <person name="Baumgarten S."/>
            <person name="Zoccola D."/>
            <person name="Flot J.-F."/>
            <person name="Tambutte S."/>
            <person name="Allemand D."/>
            <person name="Aranda M."/>
        </authorList>
    </citation>
    <scope>NUCLEOTIDE SEQUENCE [LARGE SCALE GENOMIC DNA]</scope>
</reference>
<dbReference type="CDD" id="cd09274">
    <property type="entry name" value="RNase_HI_RT_Ty3"/>
    <property type="match status" value="1"/>
</dbReference>
<dbReference type="OrthoDB" id="5985458at2759"/>
<evidence type="ECO:0000256" key="3">
    <source>
        <dbReference type="ARBA" id="ARBA00022722"/>
    </source>
</evidence>
<dbReference type="PANTHER" id="PTHR37984:SF14">
    <property type="entry name" value="RIBONUCLEASE H"/>
    <property type="match status" value="1"/>
</dbReference>
<dbReference type="GO" id="GO:0015074">
    <property type="term" value="P:DNA integration"/>
    <property type="evidence" value="ECO:0007669"/>
    <property type="project" value="InterPro"/>
</dbReference>
<dbReference type="Gene3D" id="3.30.70.270">
    <property type="match status" value="2"/>
</dbReference>
<dbReference type="Gene3D" id="3.10.20.370">
    <property type="match status" value="1"/>
</dbReference>
<evidence type="ECO:0000313" key="9">
    <source>
        <dbReference type="Proteomes" id="UP000225706"/>
    </source>
</evidence>
<dbReference type="GO" id="GO:0016787">
    <property type="term" value="F:hydrolase activity"/>
    <property type="evidence" value="ECO:0007669"/>
    <property type="project" value="UniProtKB-KW"/>
</dbReference>
<dbReference type="GO" id="GO:0004519">
    <property type="term" value="F:endonuclease activity"/>
    <property type="evidence" value="ECO:0007669"/>
    <property type="project" value="UniProtKB-KW"/>
</dbReference>
<dbReference type="FunFam" id="1.10.340.70:FF:000003">
    <property type="entry name" value="Protein CBG25708"/>
    <property type="match status" value="1"/>
</dbReference>
<dbReference type="FunFam" id="3.30.420.10:FF:000063">
    <property type="entry name" value="Retrovirus-related Pol polyprotein from transposon 297-like Protein"/>
    <property type="match status" value="1"/>
</dbReference>
<evidence type="ECO:0000256" key="1">
    <source>
        <dbReference type="ARBA" id="ARBA00022679"/>
    </source>
</evidence>
<name>A0A2B4S2I1_STYPI</name>
<dbReference type="FunFam" id="3.30.70.270:FF:000003">
    <property type="entry name" value="Transposon Ty3-G Gag-Pol polyprotein"/>
    <property type="match status" value="1"/>
</dbReference>
<evidence type="ECO:0000256" key="5">
    <source>
        <dbReference type="ARBA" id="ARBA00022801"/>
    </source>
</evidence>
<dbReference type="PANTHER" id="PTHR37984">
    <property type="entry name" value="PROTEIN CBG26694"/>
    <property type="match status" value="1"/>
</dbReference>
<evidence type="ECO:0000259" key="7">
    <source>
        <dbReference type="PROSITE" id="PS50994"/>
    </source>
</evidence>
<sequence length="814" mass="92565">MSERVYLDYLRHITLKDTSLKLRTNTGESVKPMGFCHVTVQYQGQSKELPIYVVKNEGPTLFGREWLEIIHLDRPLLRLETSDTIPALEDVLSKHGDVFSEGLGKIKNIQARIQVKEDARPRFWKARPVALARKPAVDEALRELEAEGVIKKLEVDEYSHPRIYDNYASLVPAPSLASAPAIWQRAMDQILQGLPGVFCYLDDIIITGHTIEEHLERLVAVLKRLEEYGLKANREKCEFLKSFVEYLGHVISAEGLHQSPKKVKAITEMPKPQDVTQLRAFLGMVQYYAKFLPDLATHFAPLHRLLQKDVKWLWGAAEQASFLAVKEILLQDRVLMRYDPDSPLVLATDSSSYGLGAVLSHRTAEGVERPIAYATRSLCETEKKFSQIEKEALTLVWGVKKFQMYLEGRHFTLVTDHQPLKYIMDPGKAVPVTAAARIQRWCLFLGTFSYNIEFRGTKQHANCDGLSRLPQPSAPADKPDEVRVFHTTVVEALRVTEHDLRMQTRRDPVLSRFLELVQSGWQGTELHPELIPYAHRGNEITIHHGVLMWGSRVVVPAKLREKVLETLHEGHIGMVKMKGLLSRGFVWWPNIDKDIEGAVRNCEGCQELANNPARAPLHRWEYPSLPWQRLHIDFAGPVEGKMLMVVIDAHSKWPEIFVMEITTAEETVSTLRSLFARIGLPDQMVSDNGSQFTSETFRKFTTANGIKPVTGAPYHPSTNGQAERLVQSFKKGVKADKSSRTLQHKLDRFLLAYRSAPHATTELSPAQLLLGRNVKTRLDLIKPDVTRKVNKKLLQSNDRTLKSFDQNQNVWVRN</sequence>
<accession>A0A2B4S2I1</accession>
<dbReference type="InterPro" id="IPR041588">
    <property type="entry name" value="Integrase_H2C2"/>
</dbReference>
<gene>
    <name evidence="8" type="primary">pol</name>
    <name evidence="8" type="ORF">AWC38_SpisGene12788</name>
</gene>
<dbReference type="Gene3D" id="3.30.420.10">
    <property type="entry name" value="Ribonuclease H-like superfamily/Ribonuclease H"/>
    <property type="match status" value="1"/>
</dbReference>
<keyword evidence="6" id="KW-0695">RNA-directed DNA polymerase</keyword>
<evidence type="ECO:0000256" key="2">
    <source>
        <dbReference type="ARBA" id="ARBA00022695"/>
    </source>
</evidence>
<dbReference type="InterPro" id="IPR043128">
    <property type="entry name" value="Rev_trsase/Diguanyl_cyclase"/>
</dbReference>
<dbReference type="GO" id="GO:0003676">
    <property type="term" value="F:nucleic acid binding"/>
    <property type="evidence" value="ECO:0007669"/>
    <property type="project" value="InterPro"/>
</dbReference>
<dbReference type="AlphaFoldDB" id="A0A2B4S2I1"/>
<keyword evidence="9" id="KW-1185">Reference proteome</keyword>
<dbReference type="Pfam" id="PF17917">
    <property type="entry name" value="RT_RNaseH"/>
    <property type="match status" value="1"/>
</dbReference>
<proteinExistence type="predicted"/>
<dbReference type="FunFam" id="3.30.70.270:FF:000023">
    <property type="entry name" value="Pol"/>
    <property type="match status" value="1"/>
</dbReference>
<evidence type="ECO:0000256" key="4">
    <source>
        <dbReference type="ARBA" id="ARBA00022759"/>
    </source>
</evidence>
<protein>
    <submittedName>
        <fullName evidence="8">Retrovirus-related Pol polyprotein</fullName>
    </submittedName>
</protein>
<dbReference type="PROSITE" id="PS50994">
    <property type="entry name" value="INTEGRASE"/>
    <property type="match status" value="1"/>
</dbReference>
<dbReference type="Proteomes" id="UP000225706">
    <property type="component" value="Unassembled WGS sequence"/>
</dbReference>
<feature type="domain" description="Integrase catalytic" evidence="7">
    <location>
        <begin position="622"/>
        <end position="773"/>
    </location>
</feature>
<dbReference type="Pfam" id="PF17921">
    <property type="entry name" value="Integrase_H2C2"/>
    <property type="match status" value="1"/>
</dbReference>
<organism evidence="8 9">
    <name type="scientific">Stylophora pistillata</name>
    <name type="common">Smooth cauliflower coral</name>
    <dbReference type="NCBI Taxonomy" id="50429"/>
    <lineage>
        <taxon>Eukaryota</taxon>
        <taxon>Metazoa</taxon>
        <taxon>Cnidaria</taxon>
        <taxon>Anthozoa</taxon>
        <taxon>Hexacorallia</taxon>
        <taxon>Scleractinia</taxon>
        <taxon>Astrocoeniina</taxon>
        <taxon>Pocilloporidae</taxon>
        <taxon>Stylophora</taxon>
    </lineage>
</organism>
<dbReference type="InterPro" id="IPR036397">
    <property type="entry name" value="RNaseH_sf"/>
</dbReference>
<dbReference type="FunFam" id="3.10.20.370:FF:000001">
    <property type="entry name" value="Retrovirus-related Pol polyprotein from transposon 17.6-like protein"/>
    <property type="match status" value="1"/>
</dbReference>
<dbReference type="GO" id="GO:0003964">
    <property type="term" value="F:RNA-directed DNA polymerase activity"/>
    <property type="evidence" value="ECO:0007669"/>
    <property type="project" value="UniProtKB-KW"/>
</dbReference>
<dbReference type="InterPro" id="IPR041373">
    <property type="entry name" value="RT_RNaseH"/>
</dbReference>
<dbReference type="InterPro" id="IPR012337">
    <property type="entry name" value="RNaseH-like_sf"/>
</dbReference>
<dbReference type="Pfam" id="PF00078">
    <property type="entry name" value="RVT_1"/>
    <property type="match status" value="1"/>
</dbReference>
<dbReference type="Gene3D" id="1.10.340.70">
    <property type="match status" value="1"/>
</dbReference>
<dbReference type="InterPro" id="IPR000477">
    <property type="entry name" value="RT_dom"/>
</dbReference>
<keyword evidence="3" id="KW-0540">Nuclease</keyword>
<comment type="caution">
    <text evidence="8">The sequence shown here is derived from an EMBL/GenBank/DDBJ whole genome shotgun (WGS) entry which is preliminary data.</text>
</comment>
<keyword evidence="4" id="KW-0255">Endonuclease</keyword>
<dbReference type="InterPro" id="IPR001584">
    <property type="entry name" value="Integrase_cat-core"/>
</dbReference>
<evidence type="ECO:0000313" key="8">
    <source>
        <dbReference type="EMBL" id="PFX22695.1"/>
    </source>
</evidence>
<dbReference type="SUPFAM" id="SSF53098">
    <property type="entry name" value="Ribonuclease H-like"/>
    <property type="match status" value="1"/>
</dbReference>
<keyword evidence="5" id="KW-0378">Hydrolase</keyword>